<evidence type="ECO:0000256" key="2">
    <source>
        <dbReference type="ARBA" id="ARBA00022670"/>
    </source>
</evidence>
<dbReference type="InterPro" id="IPR016047">
    <property type="entry name" value="M23ase_b-sheet_dom"/>
</dbReference>
<keyword evidence="3" id="KW-0479">Metal-binding</keyword>
<keyword evidence="2" id="KW-0645">Protease</keyword>
<protein>
    <submittedName>
        <fullName evidence="10">M23 family metallopeptidase</fullName>
        <ecNumber evidence="10">3.4.24.-</ecNumber>
    </submittedName>
</protein>
<evidence type="ECO:0000256" key="8">
    <source>
        <dbReference type="SAM" id="Phobius"/>
    </source>
</evidence>
<keyword evidence="8" id="KW-0812">Transmembrane</keyword>
<feature type="transmembrane region" description="Helical" evidence="8">
    <location>
        <begin position="42"/>
        <end position="62"/>
    </location>
</feature>
<dbReference type="Pfam" id="PF01551">
    <property type="entry name" value="Peptidase_M23"/>
    <property type="match status" value="1"/>
</dbReference>
<dbReference type="SUPFAM" id="SSF51261">
    <property type="entry name" value="Duplicated hybrid motif"/>
    <property type="match status" value="1"/>
</dbReference>
<dbReference type="Proteomes" id="UP001274321">
    <property type="component" value="Unassembled WGS sequence"/>
</dbReference>
<dbReference type="EMBL" id="JAXAFJ010000005">
    <property type="protein sequence ID" value="MDX6806529.1"/>
    <property type="molecule type" value="Genomic_DNA"/>
</dbReference>
<evidence type="ECO:0000313" key="10">
    <source>
        <dbReference type="EMBL" id="MDX6806529.1"/>
    </source>
</evidence>
<feature type="region of interest" description="Disordered" evidence="7">
    <location>
        <begin position="617"/>
        <end position="639"/>
    </location>
</feature>
<comment type="caution">
    <text evidence="10">The sequence shown here is derived from an EMBL/GenBank/DDBJ whole genome shotgun (WGS) entry which is preliminary data.</text>
</comment>
<evidence type="ECO:0000256" key="7">
    <source>
        <dbReference type="SAM" id="MobiDB-lite"/>
    </source>
</evidence>
<dbReference type="GO" id="GO:0016787">
    <property type="term" value="F:hydrolase activity"/>
    <property type="evidence" value="ECO:0007669"/>
    <property type="project" value="UniProtKB-KW"/>
</dbReference>
<evidence type="ECO:0000256" key="3">
    <source>
        <dbReference type="ARBA" id="ARBA00022723"/>
    </source>
</evidence>
<keyword evidence="8" id="KW-1133">Transmembrane helix</keyword>
<sequence length="639" mass="67757">MLTRAHKDVHSRARVIEIGDEPPLRLDGGTAGVSSRHVNLRWLAGTSLGGVLAAGLLGAAILTSMNGAYRLAEAPGFMPRWEPGASDPRSSNTPRKGDRIVAAPVDANRQILRISTSTKVGDRETVKTRPVTRIGSGLMMSGVDTNIPAFNPTAMFGDDGPAASTEADASPAEDGDISFVVRNLAEIDADLSSGPTIPLEQVVANVRDVGVIEAVQSTAFQALGGTQPELASLDASAPLPNLTVITKKPREETSGNEGERTIIASQGETLDQLLVAQGVSAADARDITAAFGAPSGYGTASLVTGQTVKLLVARVGVREQPVRVIIESGTSQSIVALSDTGGYVAVADAPEIVEEGPALAEETGGSGLSLYQAFYGTARQRNVPEPVLKEMVRVFSNDVDFQRKAGRADRFEVLFASDENGAVDGPPEIMFASLATAGDVRRYYRYQLPDGGFDFFDENGRSARKFLMRKPVSAGVMRSGFGMRRHPILGFSKMHTGVDWSAPRGTPIYAAGNGVIKQAARSSGYGNQIKIQHANGYETAYAHMTSFARGMKVGTRVRQGQLVGYVGSTGLSTGPHLHFEVLVNGRFVNPMRIKVPRGRELEGQALAEFQRERERIDGIVGRPASGTQLTSVSAKDEGG</sequence>
<accession>A0ABU4RQZ0</accession>
<reference evidence="10 11" key="1">
    <citation type="submission" date="2023-11" db="EMBL/GenBank/DDBJ databases">
        <authorList>
            <person name="Bao R."/>
        </authorList>
    </citation>
    <scope>NUCLEOTIDE SEQUENCE [LARGE SCALE GENOMIC DNA]</scope>
    <source>
        <strain evidence="10 11">PJ23</strain>
    </source>
</reference>
<gene>
    <name evidence="10" type="ORF">SCD90_10665</name>
</gene>
<dbReference type="Gene3D" id="2.70.70.10">
    <property type="entry name" value="Glucose Permease (Domain IIA)"/>
    <property type="match status" value="1"/>
</dbReference>
<evidence type="ECO:0000256" key="6">
    <source>
        <dbReference type="ARBA" id="ARBA00023049"/>
    </source>
</evidence>
<dbReference type="InterPro" id="IPR011055">
    <property type="entry name" value="Dup_hybrid_motif"/>
</dbReference>
<name>A0ABU4RQZ0_9HYPH</name>
<evidence type="ECO:0000256" key="5">
    <source>
        <dbReference type="ARBA" id="ARBA00022833"/>
    </source>
</evidence>
<dbReference type="PANTHER" id="PTHR21666:SF288">
    <property type="entry name" value="CELL DIVISION PROTEIN YTFB"/>
    <property type="match status" value="1"/>
</dbReference>
<keyword evidence="4 10" id="KW-0378">Hydrolase</keyword>
<dbReference type="CDD" id="cd12797">
    <property type="entry name" value="M23_peptidase"/>
    <property type="match status" value="1"/>
</dbReference>
<evidence type="ECO:0000259" key="9">
    <source>
        <dbReference type="Pfam" id="PF01551"/>
    </source>
</evidence>
<organism evidence="10 11">
    <name type="scientific">Terrihabitans rhizophilus</name>
    <dbReference type="NCBI Taxonomy" id="3092662"/>
    <lineage>
        <taxon>Bacteria</taxon>
        <taxon>Pseudomonadati</taxon>
        <taxon>Pseudomonadota</taxon>
        <taxon>Alphaproteobacteria</taxon>
        <taxon>Hyphomicrobiales</taxon>
        <taxon>Terrihabitans</taxon>
    </lineage>
</organism>
<dbReference type="PANTHER" id="PTHR21666">
    <property type="entry name" value="PEPTIDASE-RELATED"/>
    <property type="match status" value="1"/>
</dbReference>
<evidence type="ECO:0000256" key="4">
    <source>
        <dbReference type="ARBA" id="ARBA00022801"/>
    </source>
</evidence>
<keyword evidence="8" id="KW-0472">Membrane</keyword>
<keyword evidence="6" id="KW-0482">Metalloprotease</keyword>
<feature type="domain" description="M23ase beta-sheet core" evidence="9">
    <location>
        <begin position="493"/>
        <end position="590"/>
    </location>
</feature>
<comment type="cofactor">
    <cofactor evidence="1">
        <name>Zn(2+)</name>
        <dbReference type="ChEBI" id="CHEBI:29105"/>
    </cofactor>
</comment>
<dbReference type="EC" id="3.4.24.-" evidence="10"/>
<dbReference type="RefSeq" id="WP_319844655.1">
    <property type="nucleotide sequence ID" value="NZ_JAXAFJ010000005.1"/>
</dbReference>
<dbReference type="Gene3D" id="3.10.450.350">
    <property type="match status" value="1"/>
</dbReference>
<keyword evidence="5" id="KW-0862">Zinc</keyword>
<dbReference type="InterPro" id="IPR050570">
    <property type="entry name" value="Cell_wall_metabolism_enzyme"/>
</dbReference>
<keyword evidence="11" id="KW-1185">Reference proteome</keyword>
<evidence type="ECO:0000256" key="1">
    <source>
        <dbReference type="ARBA" id="ARBA00001947"/>
    </source>
</evidence>
<evidence type="ECO:0000313" key="11">
    <source>
        <dbReference type="Proteomes" id="UP001274321"/>
    </source>
</evidence>
<proteinExistence type="predicted"/>